<feature type="compositionally biased region" description="Low complexity" evidence="1">
    <location>
        <begin position="412"/>
        <end position="424"/>
    </location>
</feature>
<feature type="compositionally biased region" description="Acidic residues" evidence="1">
    <location>
        <begin position="354"/>
        <end position="363"/>
    </location>
</feature>
<name>A0A0F7SP51_PHARH</name>
<feature type="region of interest" description="Disordered" evidence="1">
    <location>
        <begin position="706"/>
        <end position="957"/>
    </location>
</feature>
<feature type="compositionally biased region" description="Acidic residues" evidence="1">
    <location>
        <begin position="756"/>
        <end position="799"/>
    </location>
</feature>
<feature type="compositionally biased region" description="Basic residues" evidence="1">
    <location>
        <begin position="735"/>
        <end position="750"/>
    </location>
</feature>
<evidence type="ECO:0000256" key="1">
    <source>
        <dbReference type="SAM" id="MobiDB-lite"/>
    </source>
</evidence>
<feature type="compositionally biased region" description="Basic and acidic residues" evidence="1">
    <location>
        <begin position="325"/>
        <end position="345"/>
    </location>
</feature>
<feature type="region of interest" description="Disordered" evidence="1">
    <location>
        <begin position="102"/>
        <end position="692"/>
    </location>
</feature>
<evidence type="ECO:0000313" key="2">
    <source>
        <dbReference type="EMBL" id="CED83857.1"/>
    </source>
</evidence>
<sequence length="957" mass="102168">MTVHPTTDSSTTHPTIAYTPSIVPDTFSSSSSADSSLIVSNTSPVSAVMAPIHSSLHSPAVSVGESHVRPSPFSLDSPIGTGGNLLSTLPPDSTLARELESGFDVWDGPPGHPFKLDGPVSSLGGRSEKAIQSSGERSYQEEDRAHTPSLQRLDKPGGVTWSSSSRETSSNPKQFSSLSTFTPNPTAGPSYHPFQDPTLLLSAPAASSDFPASSVSSAAPSPPNVSTPYPVGVGVSQVEPPFEARARPKPKPRMSVREKPTDSGGIILTPATENSTKSVGGSKDWSMGPPLVLPSSRAPSGLTPEGIYHTPTLSPLSIRSVTSAESDKEITGQIEKPSRKMDKLPVKRKTRDLSDEEEGDREEECEKRRLSEPRGRKHSASTKGNGSTKEERTKDRRRAPENTGDDESDPIGLSSSSKKSLSGKMAEVIDLVASSEPGDIPQTTLKSKTKTKDVSKADLKAKSKINGKGKEVDRRSGIKSATATPPRSSSSSSGKAVRAKRPMMVPSSPTSAASEPEAELTPAPVSKPPTPQPQKAKTLAEGGMSVPHLVDSQSPSLSPPPPLLNEISAEINPEFKGASASTTIVIKKSKKKGPPKEYAYETDEEEPTSRPVLAPASVWMDEHSTRRRGKPQVSYQEIPPDEIDERLMEIRSSSTGLGRDMKRNGEGVLTDDENPAKRDKKGYDDEARLVDQANIESNKEVLATSIEEIQGAGEAQDPAGEASAKNSKGLTAKKAPTKKGKVKGKGKGKASAKEIETEDQVVVEEEDMIEVEKEEEVEQIEPDEEAQKEDVDEDEDEDEKKDSSASTPTQVPPPVPPPATTTATATKSSLKRSQGPALSSSNSSLAAESPRVSIPRHRPPFKREGSAISGLSSPGPGKVQSGNEALRGTSLASIIQKHSTPLRSPSIQTSGLPKKLPPPPVKKVAKKKGDLCEDDFSEGEWEEMEKERLKRERDWCE</sequence>
<feature type="compositionally biased region" description="Basic and acidic residues" evidence="1">
    <location>
        <begin position="388"/>
        <end position="400"/>
    </location>
</feature>
<feature type="compositionally biased region" description="Low complexity" evidence="1">
    <location>
        <begin position="202"/>
        <end position="219"/>
    </location>
</feature>
<feature type="compositionally biased region" description="Low complexity" evidence="1">
    <location>
        <begin position="837"/>
        <end position="849"/>
    </location>
</feature>
<feature type="compositionally biased region" description="Polar residues" evidence="1">
    <location>
        <begin position="171"/>
        <end position="187"/>
    </location>
</feature>
<feature type="compositionally biased region" description="Basic and acidic residues" evidence="1">
    <location>
        <begin position="364"/>
        <end position="374"/>
    </location>
</feature>
<feature type="compositionally biased region" description="Polar residues" evidence="1">
    <location>
        <begin position="311"/>
        <end position="324"/>
    </location>
</feature>
<feature type="compositionally biased region" description="Acidic residues" evidence="1">
    <location>
        <begin position="932"/>
        <end position="944"/>
    </location>
</feature>
<organism evidence="2">
    <name type="scientific">Phaffia rhodozyma</name>
    <name type="common">Yeast</name>
    <name type="synonym">Xanthophyllomyces dendrorhous</name>
    <dbReference type="NCBI Taxonomy" id="264483"/>
    <lineage>
        <taxon>Eukaryota</taxon>
        <taxon>Fungi</taxon>
        <taxon>Dikarya</taxon>
        <taxon>Basidiomycota</taxon>
        <taxon>Agaricomycotina</taxon>
        <taxon>Tremellomycetes</taxon>
        <taxon>Cystofilobasidiales</taxon>
        <taxon>Mrakiaceae</taxon>
        <taxon>Phaffia</taxon>
    </lineage>
</organism>
<dbReference type="EMBL" id="LN483157">
    <property type="protein sequence ID" value="CED83857.1"/>
    <property type="molecule type" value="Genomic_DNA"/>
</dbReference>
<feature type="compositionally biased region" description="Low complexity" evidence="1">
    <location>
        <begin position="506"/>
        <end position="524"/>
    </location>
</feature>
<accession>A0A0F7SP51</accession>
<proteinExistence type="predicted"/>
<feature type="compositionally biased region" description="Basic and acidic residues" evidence="1">
    <location>
        <begin position="450"/>
        <end position="461"/>
    </location>
</feature>
<feature type="compositionally biased region" description="Basic and acidic residues" evidence="1">
    <location>
        <begin position="674"/>
        <end position="689"/>
    </location>
</feature>
<reference evidence="2" key="1">
    <citation type="submission" date="2014-08" db="EMBL/GenBank/DDBJ databases">
        <authorList>
            <person name="Sharma Rahul"/>
            <person name="Thines Marco"/>
        </authorList>
    </citation>
    <scope>NUCLEOTIDE SEQUENCE</scope>
</reference>
<feature type="compositionally biased region" description="Basic and acidic residues" evidence="1">
    <location>
        <begin position="945"/>
        <end position="957"/>
    </location>
</feature>
<dbReference type="AlphaFoldDB" id="A0A0F7SP51"/>
<feature type="compositionally biased region" description="Pro residues" evidence="1">
    <location>
        <begin position="810"/>
        <end position="819"/>
    </location>
</feature>
<feature type="compositionally biased region" description="Polar residues" evidence="1">
    <location>
        <begin position="890"/>
        <end position="911"/>
    </location>
</feature>
<protein>
    <submittedName>
        <fullName evidence="2">Uncharacterized protein</fullName>
    </submittedName>
</protein>